<comment type="caution">
    <text evidence="1">The sequence shown here is derived from an EMBL/GenBank/DDBJ whole genome shotgun (WGS) entry which is preliminary data.</text>
</comment>
<protein>
    <submittedName>
        <fullName evidence="1">Uncharacterized protein</fullName>
    </submittedName>
</protein>
<proteinExistence type="predicted"/>
<name>A0ABW5PF50_9BACL</name>
<evidence type="ECO:0000313" key="2">
    <source>
        <dbReference type="Proteomes" id="UP001597541"/>
    </source>
</evidence>
<evidence type="ECO:0000313" key="1">
    <source>
        <dbReference type="EMBL" id="MFD2613764.1"/>
    </source>
</evidence>
<dbReference type="RefSeq" id="WP_377603849.1">
    <property type="nucleotide sequence ID" value="NZ_JBHUME010000008.1"/>
</dbReference>
<dbReference type="Proteomes" id="UP001597541">
    <property type="component" value="Unassembled WGS sequence"/>
</dbReference>
<keyword evidence="2" id="KW-1185">Reference proteome</keyword>
<accession>A0ABW5PF50</accession>
<organism evidence="1 2">
    <name type="scientific">Paenibacillus gansuensis</name>
    <dbReference type="NCBI Taxonomy" id="306542"/>
    <lineage>
        <taxon>Bacteria</taxon>
        <taxon>Bacillati</taxon>
        <taxon>Bacillota</taxon>
        <taxon>Bacilli</taxon>
        <taxon>Bacillales</taxon>
        <taxon>Paenibacillaceae</taxon>
        <taxon>Paenibacillus</taxon>
    </lineage>
</organism>
<gene>
    <name evidence="1" type="ORF">ACFSUF_15130</name>
</gene>
<dbReference type="EMBL" id="JBHUME010000008">
    <property type="protein sequence ID" value="MFD2613764.1"/>
    <property type="molecule type" value="Genomic_DNA"/>
</dbReference>
<reference evidence="2" key="1">
    <citation type="journal article" date="2019" name="Int. J. Syst. Evol. Microbiol.">
        <title>The Global Catalogue of Microorganisms (GCM) 10K type strain sequencing project: providing services to taxonomists for standard genome sequencing and annotation.</title>
        <authorList>
            <consortium name="The Broad Institute Genomics Platform"/>
            <consortium name="The Broad Institute Genome Sequencing Center for Infectious Disease"/>
            <person name="Wu L."/>
            <person name="Ma J."/>
        </authorList>
    </citation>
    <scope>NUCLEOTIDE SEQUENCE [LARGE SCALE GENOMIC DNA]</scope>
    <source>
        <strain evidence="2">KCTC 3950</strain>
    </source>
</reference>
<sequence>MIPFNRTCPYDIVMKDIYVPECPFCSAANVLVPLKTAELQEIRDGRKKLLVFPCCHHRITLVDADSDYLLASEKLPNRGQ</sequence>